<sequence length="80" mass="8695">MSKLLKHTPRPSNETGAKDDVAVAAAVKLAMEVYGCDAKTAAAHRAIEAWVEKREGEFTFWLHIFSTQNPDSIRPAPSAG</sequence>
<dbReference type="AlphaFoldDB" id="A0A2A6M6C0"/>
<comment type="caution">
    <text evidence="1">The sequence shown here is derived from an EMBL/GenBank/DDBJ whole genome shotgun (WGS) entry which is preliminary data.</text>
</comment>
<proteinExistence type="predicted"/>
<organism evidence="1 2">
    <name type="scientific">Rhizobium fredii</name>
    <name type="common">Sinorhizobium fredii</name>
    <dbReference type="NCBI Taxonomy" id="380"/>
    <lineage>
        <taxon>Bacteria</taxon>
        <taxon>Pseudomonadati</taxon>
        <taxon>Pseudomonadota</taxon>
        <taxon>Alphaproteobacteria</taxon>
        <taxon>Hyphomicrobiales</taxon>
        <taxon>Rhizobiaceae</taxon>
        <taxon>Sinorhizobium/Ensifer group</taxon>
        <taxon>Sinorhizobium</taxon>
    </lineage>
</organism>
<accession>A0A2A6M6C0</accession>
<dbReference type="RefSeq" id="WP_042775572.1">
    <property type="nucleotide sequence ID" value="NZ_NWTC01000001.1"/>
</dbReference>
<dbReference type="Proteomes" id="UP000220353">
    <property type="component" value="Unassembled WGS sequence"/>
</dbReference>
<gene>
    <name evidence="1" type="ORF">CO661_01500</name>
</gene>
<name>A0A2A6M6C0_RHIFR</name>
<protein>
    <submittedName>
        <fullName evidence="1">Uncharacterized protein</fullName>
    </submittedName>
</protein>
<evidence type="ECO:0000313" key="2">
    <source>
        <dbReference type="Proteomes" id="UP000220353"/>
    </source>
</evidence>
<reference evidence="1 2" key="1">
    <citation type="submission" date="2017-09" db="EMBL/GenBank/DDBJ databases">
        <title>Comparative genomics of rhizobia isolated from Phaseolus vulgaris in China.</title>
        <authorList>
            <person name="Tong W."/>
        </authorList>
    </citation>
    <scope>NUCLEOTIDE SEQUENCE [LARGE SCALE GENOMIC DNA]</scope>
    <source>
        <strain evidence="1 2">PCH1</strain>
    </source>
</reference>
<dbReference type="EMBL" id="NWTC01000001">
    <property type="protein sequence ID" value="PDT50351.1"/>
    <property type="molecule type" value="Genomic_DNA"/>
</dbReference>
<evidence type="ECO:0000313" key="1">
    <source>
        <dbReference type="EMBL" id="PDT50351.1"/>
    </source>
</evidence>